<dbReference type="GO" id="GO:0006355">
    <property type="term" value="P:regulation of DNA-templated transcription"/>
    <property type="evidence" value="ECO:0007669"/>
    <property type="project" value="InterPro"/>
</dbReference>
<keyword evidence="3" id="KW-0597">Phosphoprotein</keyword>
<evidence type="ECO:0000256" key="1">
    <source>
        <dbReference type="ARBA" id="ARBA00000085"/>
    </source>
</evidence>
<dbReference type="InterPro" id="IPR013767">
    <property type="entry name" value="PAS_fold"/>
</dbReference>
<evidence type="ECO:0000256" key="6">
    <source>
        <dbReference type="ARBA" id="ARBA00023012"/>
    </source>
</evidence>
<evidence type="ECO:0000256" key="3">
    <source>
        <dbReference type="ARBA" id="ARBA00022553"/>
    </source>
</evidence>
<evidence type="ECO:0000256" key="4">
    <source>
        <dbReference type="ARBA" id="ARBA00022679"/>
    </source>
</evidence>
<proteinExistence type="predicted"/>
<sequence length="105" mass="12323">MRSSLTTEEGAIFWCNGLAQQILNLRWPDDSGQNILNLLRYPEFANYLKQRDFSKPLNLVLNNARHLEIRVMPYSDKQWLMVARDVTQMHQLEGARRNFFANVSP</sequence>
<dbReference type="GO" id="GO:0000155">
    <property type="term" value="F:phosphorelay sensor kinase activity"/>
    <property type="evidence" value="ECO:0007669"/>
    <property type="project" value="TreeGrafter"/>
</dbReference>
<keyword evidence="4 9" id="KW-0808">Transferase</keyword>
<reference evidence="9 10" key="1">
    <citation type="submission" date="2018-06" db="EMBL/GenBank/DDBJ databases">
        <authorList>
            <consortium name="Pathogen Informatics"/>
            <person name="Doyle S."/>
        </authorList>
    </citation>
    <scope>NUCLEOTIDE SEQUENCE [LARGE SCALE GENOMIC DNA]</scope>
    <source>
        <strain evidence="9 10">NCTC5047</strain>
    </source>
</reference>
<dbReference type="GO" id="GO:0016036">
    <property type="term" value="P:cellular response to phosphate starvation"/>
    <property type="evidence" value="ECO:0007669"/>
    <property type="project" value="TreeGrafter"/>
</dbReference>
<comment type="catalytic activity">
    <reaction evidence="1">
        <text>ATP + protein L-histidine = ADP + protein N-phospho-L-histidine.</text>
        <dbReference type="EC" id="2.7.13.3"/>
    </reaction>
</comment>
<accession>A0A377XA64</accession>
<evidence type="ECO:0000256" key="7">
    <source>
        <dbReference type="ARBA" id="ARBA00023136"/>
    </source>
</evidence>
<dbReference type="EMBL" id="UGLH01000005">
    <property type="protein sequence ID" value="STT78540.1"/>
    <property type="molecule type" value="Genomic_DNA"/>
</dbReference>
<dbReference type="GO" id="GO:0005886">
    <property type="term" value="C:plasma membrane"/>
    <property type="evidence" value="ECO:0007669"/>
    <property type="project" value="TreeGrafter"/>
</dbReference>
<dbReference type="Pfam" id="PF00989">
    <property type="entry name" value="PAS"/>
    <property type="match status" value="1"/>
</dbReference>
<evidence type="ECO:0000256" key="2">
    <source>
        <dbReference type="ARBA" id="ARBA00012438"/>
    </source>
</evidence>
<dbReference type="EC" id="2.7.13.3" evidence="2"/>
<evidence type="ECO:0000313" key="10">
    <source>
        <dbReference type="Proteomes" id="UP000254340"/>
    </source>
</evidence>
<feature type="domain" description="PAS fold" evidence="8">
    <location>
        <begin position="5"/>
        <end position="86"/>
    </location>
</feature>
<dbReference type="PANTHER" id="PTHR45453:SF1">
    <property type="entry name" value="PHOSPHATE REGULON SENSOR PROTEIN PHOR"/>
    <property type="match status" value="1"/>
</dbReference>
<dbReference type="Proteomes" id="UP000254340">
    <property type="component" value="Unassembled WGS sequence"/>
</dbReference>
<dbReference type="SUPFAM" id="SSF55785">
    <property type="entry name" value="PYP-like sensor domain (PAS domain)"/>
    <property type="match status" value="1"/>
</dbReference>
<name>A0A377XA64_KLEPN</name>
<evidence type="ECO:0000259" key="8">
    <source>
        <dbReference type="Pfam" id="PF00989"/>
    </source>
</evidence>
<organism evidence="9 10">
    <name type="scientific">Klebsiella pneumoniae</name>
    <dbReference type="NCBI Taxonomy" id="573"/>
    <lineage>
        <taxon>Bacteria</taxon>
        <taxon>Pseudomonadati</taxon>
        <taxon>Pseudomonadota</taxon>
        <taxon>Gammaproteobacteria</taxon>
        <taxon>Enterobacterales</taxon>
        <taxon>Enterobacteriaceae</taxon>
        <taxon>Klebsiella/Raoultella group</taxon>
        <taxon>Klebsiella</taxon>
        <taxon>Klebsiella pneumoniae complex</taxon>
    </lineage>
</organism>
<dbReference type="InterPro" id="IPR050351">
    <property type="entry name" value="BphY/WalK/GraS-like"/>
</dbReference>
<keyword evidence="7" id="KW-0472">Membrane</keyword>
<dbReference type="PANTHER" id="PTHR45453">
    <property type="entry name" value="PHOSPHATE REGULON SENSOR PROTEIN PHOR"/>
    <property type="match status" value="1"/>
</dbReference>
<dbReference type="AlphaFoldDB" id="A0A377XA64"/>
<dbReference type="InterPro" id="IPR000014">
    <property type="entry name" value="PAS"/>
</dbReference>
<protein>
    <recommendedName>
        <fullName evidence="2">histidine kinase</fullName>
        <ecNumber evidence="2">2.7.13.3</ecNumber>
    </recommendedName>
</protein>
<keyword evidence="5" id="KW-0418">Kinase</keyword>
<keyword evidence="6" id="KW-0902">Two-component regulatory system</keyword>
<dbReference type="CDD" id="cd00130">
    <property type="entry name" value="PAS"/>
    <property type="match status" value="1"/>
</dbReference>
<dbReference type="GO" id="GO:0004721">
    <property type="term" value="F:phosphoprotein phosphatase activity"/>
    <property type="evidence" value="ECO:0007669"/>
    <property type="project" value="TreeGrafter"/>
</dbReference>
<dbReference type="InterPro" id="IPR035965">
    <property type="entry name" value="PAS-like_dom_sf"/>
</dbReference>
<gene>
    <name evidence="9" type="primary">phoR_3</name>
    <name evidence="9" type="ORF">NCTC5047_01319</name>
</gene>
<evidence type="ECO:0000256" key="5">
    <source>
        <dbReference type="ARBA" id="ARBA00022777"/>
    </source>
</evidence>
<evidence type="ECO:0000313" key="9">
    <source>
        <dbReference type="EMBL" id="STT78540.1"/>
    </source>
</evidence>